<protein>
    <submittedName>
        <fullName evidence="1 2">Uncharacterized protein</fullName>
    </submittedName>
</protein>
<dbReference type="EMBL" id="CM000883">
    <property type="protein sequence ID" value="PNT62479.1"/>
    <property type="molecule type" value="Genomic_DNA"/>
</dbReference>
<dbReference type="InParanoid" id="A0A2K2CKC7"/>
<dbReference type="EMBL" id="CM000883">
    <property type="protein sequence ID" value="PNT62480.1"/>
    <property type="molecule type" value="Genomic_DNA"/>
</dbReference>
<accession>A0A2K2CKC7</accession>
<gene>
    <name evidence="1" type="ORF">BRADI_4g04066v3</name>
</gene>
<reference evidence="1 2" key="1">
    <citation type="journal article" date="2010" name="Nature">
        <title>Genome sequencing and analysis of the model grass Brachypodium distachyon.</title>
        <authorList>
            <consortium name="International Brachypodium Initiative"/>
        </authorList>
    </citation>
    <scope>NUCLEOTIDE SEQUENCE [LARGE SCALE GENOMIC DNA]</scope>
    <source>
        <strain evidence="1 2">Bd21</strain>
    </source>
</reference>
<reference evidence="2" key="3">
    <citation type="submission" date="2018-08" db="UniProtKB">
        <authorList>
            <consortium name="EnsemblPlants"/>
        </authorList>
    </citation>
    <scope>IDENTIFICATION</scope>
    <source>
        <strain evidence="2">cv. Bd21</strain>
    </source>
</reference>
<dbReference type="EnsemblPlants" id="PNT62479">
    <property type="protein sequence ID" value="PNT62479"/>
    <property type="gene ID" value="BRADI_4g04066v3"/>
</dbReference>
<evidence type="ECO:0000313" key="2">
    <source>
        <dbReference type="EnsemblPlants" id="PNT62479"/>
    </source>
</evidence>
<dbReference type="EnsemblPlants" id="PNT62480">
    <property type="protein sequence ID" value="PNT62480"/>
    <property type="gene ID" value="BRADI_4g04066v3"/>
</dbReference>
<dbReference type="AlphaFoldDB" id="A0A2K2CKC7"/>
<dbReference type="Gramene" id="PNT62479">
    <property type="protein sequence ID" value="PNT62479"/>
    <property type="gene ID" value="BRADI_4g04066v3"/>
</dbReference>
<evidence type="ECO:0000313" key="3">
    <source>
        <dbReference type="Proteomes" id="UP000008810"/>
    </source>
</evidence>
<dbReference type="Gramene" id="PNT62480">
    <property type="protein sequence ID" value="PNT62480"/>
    <property type="gene ID" value="BRADI_4g04066v3"/>
</dbReference>
<proteinExistence type="predicted"/>
<organism evidence="1">
    <name type="scientific">Brachypodium distachyon</name>
    <name type="common">Purple false brome</name>
    <name type="synonym">Trachynia distachya</name>
    <dbReference type="NCBI Taxonomy" id="15368"/>
    <lineage>
        <taxon>Eukaryota</taxon>
        <taxon>Viridiplantae</taxon>
        <taxon>Streptophyta</taxon>
        <taxon>Embryophyta</taxon>
        <taxon>Tracheophyta</taxon>
        <taxon>Spermatophyta</taxon>
        <taxon>Magnoliopsida</taxon>
        <taxon>Liliopsida</taxon>
        <taxon>Poales</taxon>
        <taxon>Poaceae</taxon>
        <taxon>BOP clade</taxon>
        <taxon>Pooideae</taxon>
        <taxon>Stipodae</taxon>
        <taxon>Brachypodieae</taxon>
        <taxon>Brachypodium</taxon>
    </lineage>
</organism>
<dbReference type="Proteomes" id="UP000008810">
    <property type="component" value="Chromosome 4"/>
</dbReference>
<keyword evidence="3" id="KW-1185">Reference proteome</keyword>
<name>A0A2K2CKC7_BRADI</name>
<reference evidence="1" key="2">
    <citation type="submission" date="2017-06" db="EMBL/GenBank/DDBJ databases">
        <title>WGS assembly of Brachypodium distachyon.</title>
        <authorList>
            <consortium name="The International Brachypodium Initiative"/>
            <person name="Lucas S."/>
            <person name="Harmon-Smith M."/>
            <person name="Lail K."/>
            <person name="Tice H."/>
            <person name="Grimwood J."/>
            <person name="Bruce D."/>
            <person name="Barry K."/>
            <person name="Shu S."/>
            <person name="Lindquist E."/>
            <person name="Wang M."/>
            <person name="Pitluck S."/>
            <person name="Vogel J.P."/>
            <person name="Garvin D.F."/>
            <person name="Mockler T.C."/>
            <person name="Schmutz J."/>
            <person name="Rokhsar D."/>
            <person name="Bevan M.W."/>
        </authorList>
    </citation>
    <scope>NUCLEOTIDE SEQUENCE</scope>
    <source>
        <strain evidence="1">Bd21</strain>
    </source>
</reference>
<evidence type="ECO:0000313" key="1">
    <source>
        <dbReference type="EMBL" id="PNT62479.1"/>
    </source>
</evidence>
<sequence length="185" mass="20910">MLLPVPRSARRRRFPKTGVLDLVAGASLAARGVGLPISSATIAIADSPKNVCSCPICPWSRSRSRVTTVQAIPHKCFRCTRITHPVFLQHIRLANCHYGLGCLHRKRQDTIWIVRRKLSHLLHRVYLERIQDGRERGVWRGDKRDSVLARPLHHHSFHDLCRKVLRGVVPAAVPRGAIDEDVEPP</sequence>